<evidence type="ECO:0000313" key="3">
    <source>
        <dbReference type="Proteomes" id="UP000317043"/>
    </source>
</evidence>
<evidence type="ECO:0000313" key="2">
    <source>
        <dbReference type="EMBL" id="TQL79064.1"/>
    </source>
</evidence>
<name>A0A543B2J5_9ACTN</name>
<organism evidence="2 3">
    <name type="scientific">Stackebrandtia endophytica</name>
    <dbReference type="NCBI Taxonomy" id="1496996"/>
    <lineage>
        <taxon>Bacteria</taxon>
        <taxon>Bacillati</taxon>
        <taxon>Actinomycetota</taxon>
        <taxon>Actinomycetes</taxon>
        <taxon>Glycomycetales</taxon>
        <taxon>Glycomycetaceae</taxon>
        <taxon>Stackebrandtia</taxon>
    </lineage>
</organism>
<dbReference type="Proteomes" id="UP000317043">
    <property type="component" value="Unassembled WGS sequence"/>
</dbReference>
<dbReference type="RefSeq" id="WP_142044092.1">
    <property type="nucleotide sequence ID" value="NZ_JBHTGS010000002.1"/>
</dbReference>
<feature type="region of interest" description="Disordered" evidence="1">
    <location>
        <begin position="236"/>
        <end position="269"/>
    </location>
</feature>
<reference evidence="2 3" key="1">
    <citation type="submission" date="2019-06" db="EMBL/GenBank/DDBJ databases">
        <title>Sequencing the genomes of 1000 actinobacteria strains.</title>
        <authorList>
            <person name="Klenk H.-P."/>
        </authorList>
    </citation>
    <scope>NUCLEOTIDE SEQUENCE [LARGE SCALE GENOMIC DNA]</scope>
    <source>
        <strain evidence="2 3">DSM 45928</strain>
    </source>
</reference>
<proteinExistence type="predicted"/>
<dbReference type="PANTHER" id="PTHR38133:SF1">
    <property type="entry name" value="SLR1429 PROTEIN"/>
    <property type="match status" value="1"/>
</dbReference>
<feature type="compositionally biased region" description="Basic and acidic residues" evidence="1">
    <location>
        <begin position="236"/>
        <end position="262"/>
    </location>
</feature>
<gene>
    <name evidence="2" type="ORF">FB566_4665</name>
</gene>
<dbReference type="AlphaFoldDB" id="A0A543B2J5"/>
<dbReference type="InParanoid" id="A0A543B2J5"/>
<dbReference type="OrthoDB" id="188274at2"/>
<evidence type="ECO:0000256" key="1">
    <source>
        <dbReference type="SAM" id="MobiDB-lite"/>
    </source>
</evidence>
<evidence type="ECO:0008006" key="4">
    <source>
        <dbReference type="Google" id="ProtNLM"/>
    </source>
</evidence>
<keyword evidence="3" id="KW-1185">Reference proteome</keyword>
<dbReference type="PANTHER" id="PTHR38133">
    <property type="entry name" value="SLR1429 PROTEIN"/>
    <property type="match status" value="1"/>
</dbReference>
<comment type="caution">
    <text evidence="2">The sequence shown here is derived from an EMBL/GenBank/DDBJ whole genome shotgun (WGS) entry which is preliminary data.</text>
</comment>
<dbReference type="EMBL" id="VFOW01000001">
    <property type="protein sequence ID" value="TQL79064.1"/>
    <property type="molecule type" value="Genomic_DNA"/>
</dbReference>
<accession>A0A543B2J5</accession>
<sequence>MIDRDDNRQVGLGTARFGQSWWGKQWLRTLEELGLRYPDGRLPKARSLATNGHVDLLQVTAGELSAWVDQPRKSFEAVVRVREFTEAEWLRVYETLAAQWRNLAELREDRLPADIDRQLGHIGLTLFPTRADLTTSCPCRDRTDVCLHIIALQHAFTVWFDEDPFLLPLLRGRDRDCLLTQLRDRTAEQVVPEPAPVTRPPAAVEGFYGAGPGLYELERLTGYTFAARRLPLPRHDGDTLEIGPDRVDDGSGVVEDRDHRPLVEGGAGV</sequence>
<protein>
    <recommendedName>
        <fullName evidence="4">SWIM-type domain-containing protein</fullName>
    </recommendedName>
</protein>